<evidence type="ECO:0000313" key="3">
    <source>
        <dbReference type="EMBL" id="MBH5338049.1"/>
    </source>
</evidence>
<gene>
    <name evidence="3" type="ORF">IHE55_26025</name>
</gene>
<reference evidence="3 4" key="1">
    <citation type="submission" date="2020-09" db="EMBL/GenBank/DDBJ databases">
        <title>Biosynthesis of the nuclear factor of activated T cells inhibitor NFAT-133 and its congeners in Streptomyces pactum.</title>
        <authorList>
            <person name="Zhou W."/>
            <person name="Posri P."/>
            <person name="Abugrain M.E."/>
            <person name="Weisberg A.J."/>
            <person name="Chang J.H."/>
            <person name="Mahmud T."/>
        </authorList>
    </citation>
    <scope>NUCLEOTIDE SEQUENCE [LARGE SCALE GENOMIC DNA]</scope>
    <source>
        <strain evidence="3 4">ATCC 27456</strain>
    </source>
</reference>
<dbReference type="Gene3D" id="3.30.10.20">
    <property type="match status" value="1"/>
</dbReference>
<evidence type="ECO:0000313" key="4">
    <source>
        <dbReference type="Proteomes" id="UP000807371"/>
    </source>
</evidence>
<organism evidence="3 4">
    <name type="scientific">Streptomyces pactum</name>
    <dbReference type="NCBI Taxonomy" id="68249"/>
    <lineage>
        <taxon>Bacteria</taxon>
        <taxon>Bacillati</taxon>
        <taxon>Actinomycetota</taxon>
        <taxon>Actinomycetes</taxon>
        <taxon>Kitasatosporales</taxon>
        <taxon>Streptomycetaceae</taxon>
        <taxon>Streptomyces</taxon>
    </lineage>
</organism>
<feature type="compositionally biased region" description="Low complexity" evidence="1">
    <location>
        <begin position="38"/>
        <end position="53"/>
    </location>
</feature>
<name>A0ABS0NS64_9ACTN</name>
<dbReference type="PROSITE" id="PS51257">
    <property type="entry name" value="PROKAR_LIPOPROTEIN"/>
    <property type="match status" value="1"/>
</dbReference>
<comment type="caution">
    <text evidence="3">The sequence shown here is derived from an EMBL/GenBank/DDBJ whole genome shotgun (WGS) entry which is preliminary data.</text>
</comment>
<dbReference type="PROSITE" id="PS51178">
    <property type="entry name" value="PASTA"/>
    <property type="match status" value="1"/>
</dbReference>
<feature type="region of interest" description="Disordered" evidence="1">
    <location>
        <begin position="21"/>
        <end position="72"/>
    </location>
</feature>
<evidence type="ECO:0000256" key="1">
    <source>
        <dbReference type="SAM" id="MobiDB-lite"/>
    </source>
</evidence>
<dbReference type="Proteomes" id="UP000807371">
    <property type="component" value="Unassembled WGS sequence"/>
</dbReference>
<proteinExistence type="predicted"/>
<keyword evidence="4" id="KW-1185">Reference proteome</keyword>
<accession>A0ABS0NS64</accession>
<protein>
    <submittedName>
        <fullName evidence="3">PASTA domain-containing protein</fullName>
    </submittedName>
</protein>
<dbReference type="EMBL" id="JACYXC010000001">
    <property type="protein sequence ID" value="MBH5338049.1"/>
    <property type="molecule type" value="Genomic_DNA"/>
</dbReference>
<feature type="domain" description="PASTA" evidence="2">
    <location>
        <begin position="150"/>
        <end position="221"/>
    </location>
</feature>
<dbReference type="RefSeq" id="WP_197991258.1">
    <property type="nucleotide sequence ID" value="NZ_JACYXC010000001.1"/>
</dbReference>
<evidence type="ECO:0000259" key="2">
    <source>
        <dbReference type="PROSITE" id="PS51178"/>
    </source>
</evidence>
<dbReference type="CDD" id="cd06577">
    <property type="entry name" value="PASTA_pknB"/>
    <property type="match status" value="1"/>
</dbReference>
<dbReference type="InterPro" id="IPR005543">
    <property type="entry name" value="PASTA_dom"/>
</dbReference>
<sequence length="227" mass="23363">MRVRVAAAITTTAVSLLLTGCDDTTDRTDPGPRGSGAAGTTASPAPGAGPAESPARDRSGTPSKSGPETVRLPSFVGMGLQSAQDTAQGLGFHDLTSHDALGRGRNQFLDRNWKVCFQTPRPGPRATDSPIDFGTVKLDESCPAKDAGTGPAQSDGTVPDFTGKSVKVARQALDGSTSLTVTDASAEDRIILVESNWRVCTQRPAAGSALNGRPVALTAVKFGETCP</sequence>